<dbReference type="EMBL" id="JABANM010013090">
    <property type="protein sequence ID" value="KAF4734899.1"/>
    <property type="molecule type" value="Genomic_DNA"/>
</dbReference>
<reference evidence="2 3" key="1">
    <citation type="submission" date="2020-04" db="EMBL/GenBank/DDBJ databases">
        <title>Perkinsus olseni comparative genomics.</title>
        <authorList>
            <person name="Bogema D.R."/>
        </authorList>
    </citation>
    <scope>NUCLEOTIDE SEQUENCE [LARGE SCALE GENOMIC DNA]</scope>
    <source>
        <strain evidence="2">ATCC PRA-205</strain>
    </source>
</reference>
<dbReference type="AlphaFoldDB" id="A0A7J6SPL2"/>
<evidence type="ECO:0000313" key="2">
    <source>
        <dbReference type="EMBL" id="KAF4734899.1"/>
    </source>
</evidence>
<organism evidence="2 3">
    <name type="scientific">Perkinsus olseni</name>
    <name type="common">Perkinsus atlanticus</name>
    <dbReference type="NCBI Taxonomy" id="32597"/>
    <lineage>
        <taxon>Eukaryota</taxon>
        <taxon>Sar</taxon>
        <taxon>Alveolata</taxon>
        <taxon>Perkinsozoa</taxon>
        <taxon>Perkinsea</taxon>
        <taxon>Perkinsida</taxon>
        <taxon>Perkinsidae</taxon>
        <taxon>Perkinsus</taxon>
    </lineage>
</organism>
<feature type="compositionally biased region" description="Basic and acidic residues" evidence="1">
    <location>
        <begin position="62"/>
        <end position="72"/>
    </location>
</feature>
<sequence length="72" mass="8015">MTNDEGKQEEGEITDRTVESPIASTKDDVLTDIHGSLLKILHLCGTIDYRMVQGDDDDGQYEDNRSNDKGNT</sequence>
<accession>A0A7J6SPL2</accession>
<evidence type="ECO:0000313" key="3">
    <source>
        <dbReference type="Proteomes" id="UP000574390"/>
    </source>
</evidence>
<dbReference type="Proteomes" id="UP000574390">
    <property type="component" value="Unassembled WGS sequence"/>
</dbReference>
<proteinExistence type="predicted"/>
<gene>
    <name evidence="2" type="ORF">FOZ62_004151</name>
</gene>
<feature type="compositionally biased region" description="Basic and acidic residues" evidence="1">
    <location>
        <begin position="1"/>
        <end position="18"/>
    </location>
</feature>
<feature type="non-terminal residue" evidence="2">
    <location>
        <position position="1"/>
    </location>
</feature>
<name>A0A7J6SPL2_PEROL</name>
<evidence type="ECO:0000256" key="1">
    <source>
        <dbReference type="SAM" id="MobiDB-lite"/>
    </source>
</evidence>
<feature type="region of interest" description="Disordered" evidence="1">
    <location>
        <begin position="1"/>
        <end position="24"/>
    </location>
</feature>
<protein>
    <submittedName>
        <fullName evidence="2">Uncharacterized protein</fullName>
    </submittedName>
</protein>
<comment type="caution">
    <text evidence="2">The sequence shown here is derived from an EMBL/GenBank/DDBJ whole genome shotgun (WGS) entry which is preliminary data.</text>
</comment>
<feature type="region of interest" description="Disordered" evidence="1">
    <location>
        <begin position="52"/>
        <end position="72"/>
    </location>
</feature>